<proteinExistence type="predicted"/>
<dbReference type="PANTHER" id="PTHR35802:SF1">
    <property type="entry name" value="PROTEASE SYNTHASE AND SPORULATION PROTEIN PAI 2"/>
    <property type="match status" value="1"/>
</dbReference>
<reference evidence="1 2" key="1">
    <citation type="submission" date="2016-04" db="EMBL/GenBank/DDBJ databases">
        <title>Complete genome sequence of Dokdonella koreensis DS-123T.</title>
        <authorList>
            <person name="Kim J.F."/>
            <person name="Lee H."/>
            <person name="Kwak M.-J."/>
        </authorList>
    </citation>
    <scope>NUCLEOTIDE SEQUENCE [LARGE SCALE GENOMIC DNA]</scope>
    <source>
        <strain evidence="1 2">DS-123</strain>
    </source>
</reference>
<evidence type="ECO:0000313" key="2">
    <source>
        <dbReference type="Proteomes" id="UP000076830"/>
    </source>
</evidence>
<organism evidence="1 2">
    <name type="scientific">Dokdonella koreensis DS-123</name>
    <dbReference type="NCBI Taxonomy" id="1300342"/>
    <lineage>
        <taxon>Bacteria</taxon>
        <taxon>Pseudomonadati</taxon>
        <taxon>Pseudomonadota</taxon>
        <taxon>Gammaproteobacteria</taxon>
        <taxon>Lysobacterales</taxon>
        <taxon>Rhodanobacteraceae</taxon>
        <taxon>Dokdonella</taxon>
    </lineage>
</organism>
<dbReference type="InterPro" id="IPR012349">
    <property type="entry name" value="Split_barrel_FMN-bd"/>
</dbReference>
<dbReference type="InterPro" id="IPR007396">
    <property type="entry name" value="TR_PAI2-type"/>
</dbReference>
<dbReference type="KEGG" id="dko:I596_2177"/>
<accession>A0A160DVJ0</accession>
<protein>
    <submittedName>
        <fullName evidence="1">Negative transcriptional regulator</fullName>
    </submittedName>
</protein>
<dbReference type="AlphaFoldDB" id="A0A160DVJ0"/>
<dbReference type="PATRIC" id="fig|1300342.3.peg.2122"/>
<dbReference type="Proteomes" id="UP000076830">
    <property type="component" value="Chromosome"/>
</dbReference>
<dbReference type="PANTHER" id="PTHR35802">
    <property type="entry name" value="PROTEASE SYNTHASE AND SPORULATION PROTEIN PAI 2"/>
    <property type="match status" value="1"/>
</dbReference>
<dbReference type="Gene3D" id="2.30.110.10">
    <property type="entry name" value="Electron Transport, Fmn-binding Protein, Chain A"/>
    <property type="match status" value="1"/>
</dbReference>
<dbReference type="Pfam" id="PF04299">
    <property type="entry name" value="FMN_bind_2"/>
    <property type="match status" value="1"/>
</dbReference>
<name>A0A160DVJ0_9GAMM</name>
<dbReference type="SUPFAM" id="SSF50475">
    <property type="entry name" value="FMN-binding split barrel"/>
    <property type="match status" value="1"/>
</dbReference>
<gene>
    <name evidence="1" type="ORF">I596_2177</name>
</gene>
<dbReference type="OrthoDB" id="9794948at2"/>
<keyword evidence="2" id="KW-1185">Reference proteome</keyword>
<sequence length="207" mass="22959">MYQPTAFRETRREVIDDLLRAYPFAAVTVATADGLAVDHLPLMRCGDVLRGHVARGNALGRQGGARALTVFQGPQGYVSPTWYPSKHETGREVPTWNYAVVHVHGMLSTTDDPRWLRDFLATLTERHEAGEPVPWSIDDAPPDHTGKLLGAIVGIEIAIERVECKLKLSQNHPPANRRGVIDGLRRRARGGDAELAAWMARIEEERA</sequence>
<dbReference type="STRING" id="1300342.I596_2177"/>
<dbReference type="PIRSF" id="PIRSF010372">
    <property type="entry name" value="PaiB"/>
    <property type="match status" value="1"/>
</dbReference>
<dbReference type="RefSeq" id="WP_067647277.1">
    <property type="nucleotide sequence ID" value="NZ_CP015249.1"/>
</dbReference>
<dbReference type="EMBL" id="CP015249">
    <property type="protein sequence ID" value="ANB18190.1"/>
    <property type="molecule type" value="Genomic_DNA"/>
</dbReference>
<evidence type="ECO:0000313" key="1">
    <source>
        <dbReference type="EMBL" id="ANB18190.1"/>
    </source>
</evidence>